<evidence type="ECO:0000313" key="2">
    <source>
        <dbReference type="Proteomes" id="UP000789342"/>
    </source>
</evidence>
<name>A0A9N9HI54_9GLOM</name>
<evidence type="ECO:0000313" key="1">
    <source>
        <dbReference type="EMBL" id="CAG8675782.1"/>
    </source>
</evidence>
<reference evidence="1" key="1">
    <citation type="submission" date="2021-06" db="EMBL/GenBank/DDBJ databases">
        <authorList>
            <person name="Kallberg Y."/>
            <person name="Tangrot J."/>
            <person name="Rosling A."/>
        </authorList>
    </citation>
    <scope>NUCLEOTIDE SEQUENCE</scope>
    <source>
        <strain evidence="1">CL551</strain>
    </source>
</reference>
<dbReference type="Proteomes" id="UP000789342">
    <property type="component" value="Unassembled WGS sequence"/>
</dbReference>
<proteinExistence type="predicted"/>
<gene>
    <name evidence="1" type="ORF">AMORRO_LOCUS11021</name>
</gene>
<sequence>MTAMLKSEQYSNFVSPNLKGVHSYFKTKEAQDWRIKNYLVFCLEEDKLILPWAVVYDDWQRSLKILVKASAKQIPGSVRAFCADLIKIDSTVEGIIVLETCKNLYKGFRDQFLDLEIDARIQKLETLFSPMDRSKMEQPYNDIDIIRINALNLMYEATSYFGGDVSTDDNISDDEKNEMLLAEVTDGILAKKLSEVGKGVARYNVIFIPENIIPRATFYEEWQTLEKIFSQKEEEITSKISSPIKEVENILDKYREALVNATHRGYVKLDSVFIDYDFQNGFEFQRNWLEYWVNNVYWKFLICFSLSKHVLIDGSSSEYQYRDWFVNLLLEDLFLDINCHIRLKTGEVENIHRKNQKILSNLSDDRQHIDWYHDGILTVDINGVEEYIGILEVVGNAVVEDHIKMVSDRDKILKAMRLALFQLEQIFRCNGMNDEKQLQNNLETFGILVYGRHFIIYAMHYYEGLYLVDETDLSFILPSTPMELYLVEGIIKRLLVFRARVEYLRTWIQTQIRLADTTTRHLRRITTPVMLSPGTPNVNQRFARINGPTRNRE</sequence>
<comment type="caution">
    <text evidence="1">The sequence shown here is derived from an EMBL/GenBank/DDBJ whole genome shotgun (WGS) entry which is preliminary data.</text>
</comment>
<accession>A0A9N9HI54</accession>
<organism evidence="1 2">
    <name type="scientific">Acaulospora morrowiae</name>
    <dbReference type="NCBI Taxonomy" id="94023"/>
    <lineage>
        <taxon>Eukaryota</taxon>
        <taxon>Fungi</taxon>
        <taxon>Fungi incertae sedis</taxon>
        <taxon>Mucoromycota</taxon>
        <taxon>Glomeromycotina</taxon>
        <taxon>Glomeromycetes</taxon>
        <taxon>Diversisporales</taxon>
        <taxon>Acaulosporaceae</taxon>
        <taxon>Acaulospora</taxon>
    </lineage>
</organism>
<dbReference type="AlphaFoldDB" id="A0A9N9HI54"/>
<keyword evidence="2" id="KW-1185">Reference proteome</keyword>
<protein>
    <submittedName>
        <fullName evidence="1">2772_t:CDS:1</fullName>
    </submittedName>
</protein>
<feature type="non-terminal residue" evidence="1">
    <location>
        <position position="553"/>
    </location>
</feature>
<dbReference type="OrthoDB" id="2323536at2759"/>
<dbReference type="EMBL" id="CAJVPV010013206">
    <property type="protein sequence ID" value="CAG8675782.1"/>
    <property type="molecule type" value="Genomic_DNA"/>
</dbReference>